<keyword evidence="1" id="KW-0812">Transmembrane</keyword>
<evidence type="ECO:0000256" key="1">
    <source>
        <dbReference type="SAM" id="Phobius"/>
    </source>
</evidence>
<comment type="caution">
    <text evidence="2">The sequence shown here is derived from an EMBL/GenBank/DDBJ whole genome shotgun (WGS) entry which is preliminary data.</text>
</comment>
<dbReference type="EMBL" id="JAWRVE010000124">
    <property type="protein sequence ID" value="KAL1856260.1"/>
    <property type="molecule type" value="Genomic_DNA"/>
</dbReference>
<evidence type="ECO:0000313" key="2">
    <source>
        <dbReference type="EMBL" id="KAL1856260.1"/>
    </source>
</evidence>
<gene>
    <name evidence="2" type="ORF">Daus18300_010832</name>
</gene>
<keyword evidence="3" id="KW-1185">Reference proteome</keyword>
<organism evidence="2 3">
    <name type="scientific">Diaporthe australafricana</name>
    <dbReference type="NCBI Taxonomy" id="127596"/>
    <lineage>
        <taxon>Eukaryota</taxon>
        <taxon>Fungi</taxon>
        <taxon>Dikarya</taxon>
        <taxon>Ascomycota</taxon>
        <taxon>Pezizomycotina</taxon>
        <taxon>Sordariomycetes</taxon>
        <taxon>Sordariomycetidae</taxon>
        <taxon>Diaporthales</taxon>
        <taxon>Diaporthaceae</taxon>
        <taxon>Diaporthe</taxon>
    </lineage>
</organism>
<evidence type="ECO:0000313" key="3">
    <source>
        <dbReference type="Proteomes" id="UP001583177"/>
    </source>
</evidence>
<keyword evidence="1" id="KW-0472">Membrane</keyword>
<protein>
    <submittedName>
        <fullName evidence="2">Uncharacterized protein</fullName>
    </submittedName>
</protein>
<keyword evidence="1" id="KW-1133">Transmembrane helix</keyword>
<accession>A0ABR3W920</accession>
<dbReference type="Proteomes" id="UP001583177">
    <property type="component" value="Unassembled WGS sequence"/>
</dbReference>
<sequence>MVPIVVDGKINPDLLAIARGAYWVQSRVLHIPDRFGPYSSGPPLLQAFEGQRLASIATEAIAPVVCATLMELMVWEVGWWFPLSLAAISVLFIISIYVEDVFFNKMRAPDYNWKALSKKMGIVQPRA</sequence>
<proteinExistence type="predicted"/>
<reference evidence="2 3" key="1">
    <citation type="journal article" date="2024" name="IMA Fungus">
        <title>IMA Genome - F19 : A genome assembly and annotation guide to empower mycologists, including annotated draft genome sequences of Ceratocystis pirilliformis, Diaporthe australafricana, Fusarium ophioides, Paecilomyces lecythidis, and Sporothrix stenoceras.</title>
        <authorList>
            <person name="Aylward J."/>
            <person name="Wilson A.M."/>
            <person name="Visagie C.M."/>
            <person name="Spraker J."/>
            <person name="Barnes I."/>
            <person name="Buitendag C."/>
            <person name="Ceriani C."/>
            <person name="Del Mar Angel L."/>
            <person name="du Plessis D."/>
            <person name="Fuchs T."/>
            <person name="Gasser K."/>
            <person name="Kramer D."/>
            <person name="Li W."/>
            <person name="Munsamy K."/>
            <person name="Piso A."/>
            <person name="Price J.L."/>
            <person name="Sonnekus B."/>
            <person name="Thomas C."/>
            <person name="van der Nest A."/>
            <person name="van Dijk A."/>
            <person name="van Heerden A."/>
            <person name="van Vuuren N."/>
            <person name="Yilmaz N."/>
            <person name="Duong T.A."/>
            <person name="van der Merwe N.A."/>
            <person name="Wingfield M.J."/>
            <person name="Wingfield B.D."/>
        </authorList>
    </citation>
    <scope>NUCLEOTIDE SEQUENCE [LARGE SCALE GENOMIC DNA]</scope>
    <source>
        <strain evidence="2 3">CMW 18300</strain>
    </source>
</reference>
<feature type="transmembrane region" description="Helical" evidence="1">
    <location>
        <begin position="79"/>
        <end position="98"/>
    </location>
</feature>
<name>A0ABR3W920_9PEZI</name>